<evidence type="ECO:0000313" key="2">
    <source>
        <dbReference type="EMBL" id="MDP5136013.1"/>
    </source>
</evidence>
<gene>
    <name evidence="2" type="ORF">ORJ04_08640</name>
</gene>
<dbReference type="RefSeq" id="WP_037054873.1">
    <property type="nucleotide sequence ID" value="NZ_JAPJDY010000002.1"/>
</dbReference>
<organism evidence="2 3">
    <name type="scientific">Rheinheimera baltica</name>
    <dbReference type="NCBI Taxonomy" id="67576"/>
    <lineage>
        <taxon>Bacteria</taxon>
        <taxon>Pseudomonadati</taxon>
        <taxon>Pseudomonadota</taxon>
        <taxon>Gammaproteobacteria</taxon>
        <taxon>Chromatiales</taxon>
        <taxon>Chromatiaceae</taxon>
        <taxon>Rheinheimera</taxon>
    </lineage>
</organism>
<accession>A0ABT9HY05</accession>
<dbReference type="EMBL" id="JAPJDZ010000017">
    <property type="protein sequence ID" value="MDP5136013.1"/>
    <property type="molecule type" value="Genomic_DNA"/>
</dbReference>
<protein>
    <submittedName>
        <fullName evidence="2">Uncharacterized protein</fullName>
    </submittedName>
</protein>
<evidence type="ECO:0000313" key="3">
    <source>
        <dbReference type="Proteomes" id="UP001231109"/>
    </source>
</evidence>
<keyword evidence="3" id="KW-1185">Reference proteome</keyword>
<feature type="signal peptide" evidence="1">
    <location>
        <begin position="1"/>
        <end position="23"/>
    </location>
</feature>
<dbReference type="Proteomes" id="UP001231109">
    <property type="component" value="Unassembled WGS sequence"/>
</dbReference>
<comment type="caution">
    <text evidence="2">The sequence shown here is derived from an EMBL/GenBank/DDBJ whole genome shotgun (WGS) entry which is preliminary data.</text>
</comment>
<keyword evidence="1" id="KW-0732">Signal</keyword>
<proteinExistence type="predicted"/>
<reference evidence="2 3" key="1">
    <citation type="submission" date="2022-11" db="EMBL/GenBank/DDBJ databases">
        <title>Viruses from the air-sea interface of a natural surface slick.</title>
        <authorList>
            <person name="Rahlff J."/>
            <person name="Holmfeldt K."/>
        </authorList>
    </citation>
    <scope>NUCLEOTIDE SEQUENCE [LARGE SCALE GENOMIC DNA]</scope>
    <source>
        <strain evidence="2 3">SMS4</strain>
    </source>
</reference>
<name>A0ABT9HY05_9GAMM</name>
<feature type="chain" id="PRO_5045762616" evidence="1">
    <location>
        <begin position="24"/>
        <end position="108"/>
    </location>
</feature>
<evidence type="ECO:0000256" key="1">
    <source>
        <dbReference type="SAM" id="SignalP"/>
    </source>
</evidence>
<sequence length="108" mass="12222">MCWLSRFAILLYLAFLCSPQAFAVHEHRVAPLADTQLQALSPLLTQSCFTAEQNYEPGEEPNFSIISSLKHFFVENVNVTNKPAEGWLPRRIFTLIQARAPPTSLTFI</sequence>